<dbReference type="RefSeq" id="XP_009519919.1">
    <property type="nucleotide sequence ID" value="XM_009521624.1"/>
</dbReference>
<proteinExistence type="predicted"/>
<dbReference type="GeneID" id="20641402"/>
<keyword evidence="1" id="KW-0472">Membrane</keyword>
<protein>
    <submittedName>
        <fullName evidence="2">Uncharacterized protein</fullName>
    </submittedName>
</protein>
<name>G4Z074_PHYSP</name>
<dbReference type="Proteomes" id="UP000002640">
    <property type="component" value="Unassembled WGS sequence"/>
</dbReference>
<gene>
    <name evidence="2" type="ORF">PHYSODRAFT_296648</name>
</gene>
<evidence type="ECO:0000256" key="1">
    <source>
        <dbReference type="SAM" id="Phobius"/>
    </source>
</evidence>
<dbReference type="KEGG" id="psoj:PHYSODRAFT_296648"/>
<dbReference type="InParanoid" id="G4Z074"/>
<evidence type="ECO:0000313" key="3">
    <source>
        <dbReference type="Proteomes" id="UP000002640"/>
    </source>
</evidence>
<keyword evidence="3" id="KW-1185">Reference proteome</keyword>
<accession>G4Z074</accession>
<keyword evidence="1" id="KW-0812">Transmembrane</keyword>
<evidence type="ECO:0000313" key="2">
    <source>
        <dbReference type="EMBL" id="EGZ24631.1"/>
    </source>
</evidence>
<dbReference type="EMBL" id="JH159152">
    <property type="protein sequence ID" value="EGZ24631.1"/>
    <property type="molecule type" value="Genomic_DNA"/>
</dbReference>
<organism evidence="2 3">
    <name type="scientific">Phytophthora sojae (strain P6497)</name>
    <name type="common">Soybean stem and root rot agent</name>
    <name type="synonym">Phytophthora megasperma f. sp. glycines</name>
    <dbReference type="NCBI Taxonomy" id="1094619"/>
    <lineage>
        <taxon>Eukaryota</taxon>
        <taxon>Sar</taxon>
        <taxon>Stramenopiles</taxon>
        <taxon>Oomycota</taxon>
        <taxon>Peronosporomycetes</taxon>
        <taxon>Peronosporales</taxon>
        <taxon>Peronosporaceae</taxon>
        <taxon>Phytophthora</taxon>
    </lineage>
</organism>
<reference evidence="2 3" key="1">
    <citation type="journal article" date="2006" name="Science">
        <title>Phytophthora genome sequences uncover evolutionary origins and mechanisms of pathogenesis.</title>
        <authorList>
            <person name="Tyler B.M."/>
            <person name="Tripathy S."/>
            <person name="Zhang X."/>
            <person name="Dehal P."/>
            <person name="Jiang R.H."/>
            <person name="Aerts A."/>
            <person name="Arredondo F.D."/>
            <person name="Baxter L."/>
            <person name="Bensasson D."/>
            <person name="Beynon J.L."/>
            <person name="Chapman J."/>
            <person name="Damasceno C.M."/>
            <person name="Dorrance A.E."/>
            <person name="Dou D."/>
            <person name="Dickerman A.W."/>
            <person name="Dubchak I.L."/>
            <person name="Garbelotto M."/>
            <person name="Gijzen M."/>
            <person name="Gordon S.G."/>
            <person name="Govers F."/>
            <person name="Grunwald N.J."/>
            <person name="Huang W."/>
            <person name="Ivors K.L."/>
            <person name="Jones R.W."/>
            <person name="Kamoun S."/>
            <person name="Krampis K."/>
            <person name="Lamour K.H."/>
            <person name="Lee M.K."/>
            <person name="McDonald W.H."/>
            <person name="Medina M."/>
            <person name="Meijer H.J."/>
            <person name="Nordberg E.K."/>
            <person name="Maclean D.J."/>
            <person name="Ospina-Giraldo M.D."/>
            <person name="Morris P.F."/>
            <person name="Phuntumart V."/>
            <person name="Putnam N.H."/>
            <person name="Rash S."/>
            <person name="Rose J.K."/>
            <person name="Sakihama Y."/>
            <person name="Salamov A.A."/>
            <person name="Savidor A."/>
            <person name="Scheuring C.F."/>
            <person name="Smith B.M."/>
            <person name="Sobral B.W."/>
            <person name="Terry A."/>
            <person name="Torto-Alalibo T.A."/>
            <person name="Win J."/>
            <person name="Xu Z."/>
            <person name="Zhang H."/>
            <person name="Grigoriev I.V."/>
            <person name="Rokhsar D.S."/>
            <person name="Boore J.L."/>
        </authorList>
    </citation>
    <scope>NUCLEOTIDE SEQUENCE [LARGE SCALE GENOMIC DNA]</scope>
    <source>
        <strain evidence="2 3">P6497</strain>
    </source>
</reference>
<dbReference type="AlphaFoldDB" id="G4Z074"/>
<sequence length="125" mass="14437">MLEEYIEVVMPIIFNLHQLASFYMPNSVYYPPLAGLTSTQFFSRVYYRLAYAAFEFVSLVVVINVSKRTLRFSSLHQLGFVLEKHAGTIQLKLISMFVYIMQLSLKHVGADFSFKFSWLHPAKTG</sequence>
<feature type="transmembrane region" description="Helical" evidence="1">
    <location>
        <begin position="45"/>
        <end position="65"/>
    </location>
</feature>
<keyword evidence="1" id="KW-1133">Transmembrane helix</keyword>